<dbReference type="InterPro" id="IPR012337">
    <property type="entry name" value="RNaseH-like_sf"/>
</dbReference>
<dbReference type="Gene3D" id="1.10.10.60">
    <property type="entry name" value="Homeodomain-like"/>
    <property type="match status" value="1"/>
</dbReference>
<dbReference type="PANTHER" id="PTHR46889">
    <property type="entry name" value="TRANSPOSASE INSF FOR INSERTION SEQUENCE IS3B-RELATED"/>
    <property type="match status" value="1"/>
</dbReference>
<feature type="domain" description="Integrase catalytic" evidence="2">
    <location>
        <begin position="205"/>
        <end position="383"/>
    </location>
</feature>
<reference evidence="4" key="1">
    <citation type="journal article" date="2019" name="Int. J. Syst. Evol. Microbiol.">
        <title>The Global Catalogue of Microorganisms (GCM) 10K type strain sequencing project: providing services to taxonomists for standard genome sequencing and annotation.</title>
        <authorList>
            <consortium name="The Broad Institute Genomics Platform"/>
            <consortium name="The Broad Institute Genome Sequencing Center for Infectious Disease"/>
            <person name="Wu L."/>
            <person name="Ma J."/>
        </authorList>
    </citation>
    <scope>NUCLEOTIDE SEQUENCE [LARGE SCALE GENOMIC DNA]</scope>
    <source>
        <strain evidence="4">CCUG 50213</strain>
    </source>
</reference>
<dbReference type="InterPro" id="IPR009057">
    <property type="entry name" value="Homeodomain-like_sf"/>
</dbReference>
<dbReference type="InterPro" id="IPR050900">
    <property type="entry name" value="Transposase_IS3/IS150/IS904"/>
</dbReference>
<dbReference type="RefSeq" id="WP_343961263.1">
    <property type="nucleotide sequence ID" value="NZ_BAAAKZ010000010.1"/>
</dbReference>
<gene>
    <name evidence="3" type="ORF">ACFQ3U_09800</name>
</gene>
<dbReference type="InterPro" id="IPR025948">
    <property type="entry name" value="HTH-like_dom"/>
</dbReference>
<dbReference type="EMBL" id="JBHTLY010000004">
    <property type="protein sequence ID" value="MFD1202181.1"/>
    <property type="molecule type" value="Genomic_DNA"/>
</dbReference>
<keyword evidence="4" id="KW-1185">Reference proteome</keyword>
<dbReference type="SUPFAM" id="SSF53098">
    <property type="entry name" value="Ribonuclease H-like"/>
    <property type="match status" value="1"/>
</dbReference>
<dbReference type="InterPro" id="IPR048020">
    <property type="entry name" value="Transpos_IS3"/>
</dbReference>
<dbReference type="Pfam" id="PF00665">
    <property type="entry name" value="rve"/>
    <property type="match status" value="1"/>
</dbReference>
<evidence type="ECO:0000259" key="2">
    <source>
        <dbReference type="PROSITE" id="PS50994"/>
    </source>
</evidence>
<dbReference type="Pfam" id="PF01527">
    <property type="entry name" value="HTH_Tnp_1"/>
    <property type="match status" value="1"/>
</dbReference>
<sequence length="390" mass="44081">MKYSEEFKRDAVALVRQGATQREVGRDLGISKSALSKWVADAERRDAGLPSAKDVTPAEDAQIRELMRRNRLLEQENEVLRRAAAYLSQIHINAPKMIFPLVQEMAAAAAPVRVPVAVACRVLGFSKQAYYQWQKQPVSAREADAERFITLLRGLHEDDPEGGYRVLADDLHDLGYEISERRVWRLCKIAGLQSVFSKRKRRYVKAGAPVGDDLVERDFTADGLDEKWLVDITEHWTGEGKLYLCAFKDVCSNRIVGYSIDSRMKASLAVRALENALTLRGAPVGVIVHSDRGSQFRSRKFQRALKQHRLRGSMGRVGACGDNAAMESFFSLLQKTVLDRRSWATREELRLAIVSWIEGRYHRKRKQRGLGKLTPVEFETILRSAVDLAA</sequence>
<evidence type="ECO:0000313" key="3">
    <source>
        <dbReference type="EMBL" id="MFD1202181.1"/>
    </source>
</evidence>
<name>A0ABW3TN77_9MICO</name>
<proteinExistence type="predicted"/>
<dbReference type="InterPro" id="IPR001584">
    <property type="entry name" value="Integrase_cat-core"/>
</dbReference>
<accession>A0ABW3TN77</accession>
<dbReference type="NCBIfam" id="NF033516">
    <property type="entry name" value="transpos_IS3"/>
    <property type="match status" value="1"/>
</dbReference>
<comment type="function">
    <text evidence="1">Involved in the transposition of the insertion sequence.</text>
</comment>
<evidence type="ECO:0000313" key="4">
    <source>
        <dbReference type="Proteomes" id="UP001597181"/>
    </source>
</evidence>
<comment type="caution">
    <text evidence="3">The sequence shown here is derived from an EMBL/GenBank/DDBJ whole genome shotgun (WGS) entry which is preliminary data.</text>
</comment>
<dbReference type="Proteomes" id="UP001597181">
    <property type="component" value="Unassembled WGS sequence"/>
</dbReference>
<dbReference type="PANTHER" id="PTHR46889:SF4">
    <property type="entry name" value="TRANSPOSASE INSO FOR INSERTION SEQUENCE ELEMENT IS911B-RELATED"/>
    <property type="match status" value="1"/>
</dbReference>
<dbReference type="Gene3D" id="3.30.420.10">
    <property type="entry name" value="Ribonuclease H-like superfamily/Ribonuclease H"/>
    <property type="match status" value="1"/>
</dbReference>
<dbReference type="Pfam" id="PF13276">
    <property type="entry name" value="HTH_21"/>
    <property type="match status" value="1"/>
</dbReference>
<dbReference type="InterPro" id="IPR002514">
    <property type="entry name" value="Transposase_8"/>
</dbReference>
<dbReference type="InterPro" id="IPR036397">
    <property type="entry name" value="RNaseH_sf"/>
</dbReference>
<dbReference type="Pfam" id="PF13333">
    <property type="entry name" value="rve_2"/>
    <property type="match status" value="1"/>
</dbReference>
<dbReference type="SUPFAM" id="SSF46689">
    <property type="entry name" value="Homeodomain-like"/>
    <property type="match status" value="1"/>
</dbReference>
<evidence type="ECO:0000256" key="1">
    <source>
        <dbReference type="ARBA" id="ARBA00002286"/>
    </source>
</evidence>
<dbReference type="PROSITE" id="PS50994">
    <property type="entry name" value="INTEGRASE"/>
    <property type="match status" value="1"/>
</dbReference>
<organism evidence="3 4">
    <name type="scientific">Leucobacter albus</name>
    <dbReference type="NCBI Taxonomy" id="272210"/>
    <lineage>
        <taxon>Bacteria</taxon>
        <taxon>Bacillati</taxon>
        <taxon>Actinomycetota</taxon>
        <taxon>Actinomycetes</taxon>
        <taxon>Micrococcales</taxon>
        <taxon>Microbacteriaceae</taxon>
        <taxon>Leucobacter</taxon>
    </lineage>
</organism>
<protein>
    <submittedName>
        <fullName evidence="3">IS3 family transposase</fullName>
    </submittedName>
</protein>